<evidence type="ECO:0000313" key="2">
    <source>
        <dbReference type="EMBL" id="CAG8498326.1"/>
    </source>
</evidence>
<evidence type="ECO:0000256" key="1">
    <source>
        <dbReference type="SAM" id="MobiDB-lite"/>
    </source>
</evidence>
<comment type="caution">
    <text evidence="2">The sequence shown here is derived from an EMBL/GenBank/DDBJ whole genome shotgun (WGS) entry which is preliminary data.</text>
</comment>
<organism evidence="2 3">
    <name type="scientific">Gigaspora margarita</name>
    <dbReference type="NCBI Taxonomy" id="4874"/>
    <lineage>
        <taxon>Eukaryota</taxon>
        <taxon>Fungi</taxon>
        <taxon>Fungi incertae sedis</taxon>
        <taxon>Mucoromycota</taxon>
        <taxon>Glomeromycotina</taxon>
        <taxon>Glomeromycetes</taxon>
        <taxon>Diversisporales</taxon>
        <taxon>Gigasporaceae</taxon>
        <taxon>Gigaspora</taxon>
    </lineage>
</organism>
<feature type="compositionally biased region" description="Polar residues" evidence="1">
    <location>
        <begin position="1"/>
        <end position="17"/>
    </location>
</feature>
<evidence type="ECO:0000313" key="3">
    <source>
        <dbReference type="Proteomes" id="UP000789901"/>
    </source>
</evidence>
<feature type="region of interest" description="Disordered" evidence="1">
    <location>
        <begin position="1"/>
        <end position="60"/>
    </location>
</feature>
<reference evidence="2 3" key="1">
    <citation type="submission" date="2021-06" db="EMBL/GenBank/DDBJ databases">
        <authorList>
            <person name="Kallberg Y."/>
            <person name="Tangrot J."/>
            <person name="Rosling A."/>
        </authorList>
    </citation>
    <scope>NUCLEOTIDE SEQUENCE [LARGE SCALE GENOMIC DNA]</scope>
    <source>
        <strain evidence="2 3">120-4 pot B 10/14</strain>
    </source>
</reference>
<keyword evidence="3" id="KW-1185">Reference proteome</keyword>
<name>A0ABM8W161_GIGMA</name>
<sequence length="60" mass="6618">MSNDRTSSLLQSNNDNSELYGFTDLESDDLRSNDESDNYVGYNGSNNSESDSNINNTESA</sequence>
<proteinExistence type="predicted"/>
<accession>A0ABM8W161</accession>
<feature type="compositionally biased region" description="Low complexity" evidence="1">
    <location>
        <begin position="43"/>
        <end position="60"/>
    </location>
</feature>
<gene>
    <name evidence="2" type="ORF">GMARGA_LOCUS2072</name>
</gene>
<dbReference type="EMBL" id="CAJVQB010000612">
    <property type="protein sequence ID" value="CAG8498326.1"/>
    <property type="molecule type" value="Genomic_DNA"/>
</dbReference>
<protein>
    <submittedName>
        <fullName evidence="2">42181_t:CDS:1</fullName>
    </submittedName>
</protein>
<dbReference type="Proteomes" id="UP000789901">
    <property type="component" value="Unassembled WGS sequence"/>
</dbReference>